<dbReference type="PANTHER" id="PTHR46082:SF11">
    <property type="entry name" value="AAA+ ATPASE DOMAIN-CONTAINING PROTEIN-RELATED"/>
    <property type="match status" value="1"/>
</dbReference>
<evidence type="ECO:0000259" key="1">
    <source>
        <dbReference type="Pfam" id="PF01048"/>
    </source>
</evidence>
<feature type="domain" description="Nucleoside phosphorylase" evidence="1">
    <location>
        <begin position="221"/>
        <end position="306"/>
    </location>
</feature>
<accession>A0A139HPW3</accession>
<dbReference type="AlphaFoldDB" id="A0A139HPW3"/>
<dbReference type="InterPro" id="IPR035994">
    <property type="entry name" value="Nucleoside_phosphorylase_sf"/>
</dbReference>
<dbReference type="Pfam" id="PF01048">
    <property type="entry name" value="PNP_UDP_1"/>
    <property type="match status" value="1"/>
</dbReference>
<organism evidence="2 3">
    <name type="scientific">Pseudocercospora eumusae</name>
    <dbReference type="NCBI Taxonomy" id="321146"/>
    <lineage>
        <taxon>Eukaryota</taxon>
        <taxon>Fungi</taxon>
        <taxon>Dikarya</taxon>
        <taxon>Ascomycota</taxon>
        <taxon>Pezizomycotina</taxon>
        <taxon>Dothideomycetes</taxon>
        <taxon>Dothideomycetidae</taxon>
        <taxon>Mycosphaerellales</taxon>
        <taxon>Mycosphaerellaceae</taxon>
        <taxon>Pseudocercospora</taxon>
    </lineage>
</organism>
<dbReference type="InterPro" id="IPR053137">
    <property type="entry name" value="NLR-like"/>
</dbReference>
<gene>
    <name evidence="2" type="ORF">AC578_8667</name>
</gene>
<proteinExistence type="predicted"/>
<dbReference type="GO" id="GO:0009116">
    <property type="term" value="P:nucleoside metabolic process"/>
    <property type="evidence" value="ECO:0007669"/>
    <property type="project" value="InterPro"/>
</dbReference>
<name>A0A139HPW3_9PEZI</name>
<dbReference type="PANTHER" id="PTHR46082">
    <property type="entry name" value="ATP/GTP-BINDING PROTEIN-RELATED"/>
    <property type="match status" value="1"/>
</dbReference>
<dbReference type="EMBL" id="LFZN01000020">
    <property type="protein sequence ID" value="KXT04476.1"/>
    <property type="molecule type" value="Genomic_DNA"/>
</dbReference>
<comment type="caution">
    <text evidence="2">The sequence shown here is derived from an EMBL/GenBank/DDBJ whole genome shotgun (WGS) entry which is preliminary data.</text>
</comment>
<dbReference type="GO" id="GO:0003824">
    <property type="term" value="F:catalytic activity"/>
    <property type="evidence" value="ECO:0007669"/>
    <property type="project" value="InterPro"/>
</dbReference>
<evidence type="ECO:0000313" key="3">
    <source>
        <dbReference type="Proteomes" id="UP000070133"/>
    </source>
</evidence>
<keyword evidence="3" id="KW-1185">Reference proteome</keyword>
<sequence length="339" mass="36987">MAAQFGLDTYTVGWIAALVHERAAATALLDQRHEPPEDFVKNRHDDNQYTWGSMGPHHVVIASLPLGEYGTNIAAAVAKSMLASLPSIRIGLMVGIGAGIPNIEKGYDIRLGDVVVCQPQGQSGGVVQYDLVKATDGRLYPTGMLNMPPAALRGALGKLRAEHELESSKVPQLLEEMLKRYPQMRKSTEAKPGYVHQGFKNDIYHVGPGPEDVQERESRDSTDPEIHYGTVASGNMLVKDAAERNAILERLKGSENVICLEMEAAGLMNNFPCLVIRGICDYADEHKNDKWQKYAAATAAAFAKELLSHVDASEVKSAASLRELKDLVQEVSTATRLKL</sequence>
<dbReference type="InterPro" id="IPR000845">
    <property type="entry name" value="Nucleoside_phosphorylase_d"/>
</dbReference>
<dbReference type="EMBL" id="LFZN01000020">
    <property type="protein sequence ID" value="KXT04479.1"/>
    <property type="molecule type" value="Genomic_DNA"/>
</dbReference>
<reference evidence="2 3" key="1">
    <citation type="submission" date="2015-07" db="EMBL/GenBank/DDBJ databases">
        <title>Comparative genomics of the Sigatoka disease complex on banana suggests a link between parallel evolutionary changes in Pseudocercospora fijiensis and Pseudocercospora eumusae and increased virulence on the banana host.</title>
        <authorList>
            <person name="Chang T.-C."/>
            <person name="Salvucci A."/>
            <person name="Crous P.W."/>
            <person name="Stergiopoulos I."/>
        </authorList>
    </citation>
    <scope>NUCLEOTIDE SEQUENCE [LARGE SCALE GENOMIC DNA]</scope>
    <source>
        <strain evidence="2 3">CBS 114824</strain>
    </source>
</reference>
<dbReference type="SUPFAM" id="SSF53167">
    <property type="entry name" value="Purine and uridine phosphorylases"/>
    <property type="match status" value="1"/>
</dbReference>
<evidence type="ECO:0000313" key="2">
    <source>
        <dbReference type="EMBL" id="KXT04476.1"/>
    </source>
</evidence>
<protein>
    <recommendedName>
        <fullName evidence="1">Nucleoside phosphorylase domain-containing protein</fullName>
    </recommendedName>
</protein>
<dbReference type="Gene3D" id="3.40.50.1580">
    <property type="entry name" value="Nucleoside phosphorylase domain"/>
    <property type="match status" value="1"/>
</dbReference>
<dbReference type="Proteomes" id="UP000070133">
    <property type="component" value="Unassembled WGS sequence"/>
</dbReference>